<dbReference type="CDD" id="cd00096">
    <property type="entry name" value="Ig"/>
    <property type="match status" value="1"/>
</dbReference>
<dbReference type="GO" id="GO:0006955">
    <property type="term" value="P:immune response"/>
    <property type="evidence" value="ECO:0007669"/>
    <property type="project" value="TreeGrafter"/>
</dbReference>
<feature type="domain" description="Ig-like" evidence="12">
    <location>
        <begin position="204"/>
        <end position="288"/>
    </location>
</feature>
<keyword evidence="8" id="KW-1015">Disulfide bond</keyword>
<keyword evidence="10" id="KW-0325">Glycoprotein</keyword>
<keyword evidence="3" id="KW-0812">Transmembrane</keyword>
<keyword evidence="4" id="KW-0732">Signal</keyword>
<dbReference type="FunFam" id="2.60.40.10:FF:000357">
    <property type="entry name" value="Fc receptor like 1"/>
    <property type="match status" value="1"/>
</dbReference>
<evidence type="ECO:0000256" key="8">
    <source>
        <dbReference type="ARBA" id="ARBA00023157"/>
    </source>
</evidence>
<evidence type="ECO:0000259" key="12">
    <source>
        <dbReference type="PROSITE" id="PS50835"/>
    </source>
</evidence>
<keyword evidence="11" id="KW-0393">Immunoglobulin domain</keyword>
<feature type="domain" description="Ig-like" evidence="12">
    <location>
        <begin position="15"/>
        <end position="97"/>
    </location>
</feature>
<evidence type="ECO:0000256" key="6">
    <source>
        <dbReference type="ARBA" id="ARBA00022989"/>
    </source>
</evidence>
<evidence type="ECO:0000256" key="11">
    <source>
        <dbReference type="ARBA" id="ARBA00023319"/>
    </source>
</evidence>
<dbReference type="SMART" id="SM00409">
    <property type="entry name" value="IG"/>
    <property type="match status" value="4"/>
</dbReference>
<dbReference type="InterPro" id="IPR050488">
    <property type="entry name" value="Ig_Fc_receptor"/>
</dbReference>
<proteinExistence type="predicted"/>
<evidence type="ECO:0000256" key="9">
    <source>
        <dbReference type="ARBA" id="ARBA00023170"/>
    </source>
</evidence>
<comment type="subcellular location">
    <subcellularLocation>
        <location evidence="1">Cell membrane</location>
        <topology evidence="1">Single-pass type I membrane protein</topology>
    </subcellularLocation>
</comment>
<keyword evidence="2" id="KW-1003">Cell membrane</keyword>
<evidence type="ECO:0000256" key="7">
    <source>
        <dbReference type="ARBA" id="ARBA00023136"/>
    </source>
</evidence>
<accession>A0A8C0X867</accession>
<keyword evidence="6" id="KW-1133">Transmembrane helix</keyword>
<dbReference type="InterPro" id="IPR007110">
    <property type="entry name" value="Ig-like_dom"/>
</dbReference>
<dbReference type="Pfam" id="PF13895">
    <property type="entry name" value="Ig_2"/>
    <property type="match status" value="1"/>
</dbReference>
<dbReference type="Pfam" id="PF17736">
    <property type="entry name" value="Ig_C17orf99"/>
    <property type="match status" value="1"/>
</dbReference>
<dbReference type="InterPro" id="IPR003599">
    <property type="entry name" value="Ig_sub"/>
</dbReference>
<feature type="domain" description="Ig-like" evidence="12">
    <location>
        <begin position="112"/>
        <end position="190"/>
    </location>
</feature>
<sequence>MPSCLLTRLNLVCSPLSADQLILQAPHPVFEGDTISLKCRGKEEKKTSDKIYYKNGKKLKNSYNTDSVTLKSVSRDNSEYHCTASIEFLSIFSRTITSKPLKIQVQELFLPPVLTATPSQPTEGGPVTLTCETQLPPQKSNVQLQFCFFRDGQILGSGCSSSLELQIPTMWRKDSGSYWCMAEAMAYRISKNSSRSQIHVQRIPVSEVILETKPPGGQLIEGENLVLICSVAKGTGTITFSWHKEGTRNLGRKTQHSLLAELQIPTVKMHDAGRYYCAADNNYGPIISKWIRVTVRSKFLIFLLSHGSHTSVEFSINMVELHCKALRGSPPILYRFYHEDVIMGNSSAPSGGGVSFNFSLTVDHSGNYSCDANNGLGSQHSHRVSLKVIGKQGIPTAVNSHHPRLSSTNRAPISCGWDDIPADSPLFLPPPESSEIIPYDYIFSKLYHSFVSPVSTNNSHMPHSLSNINTMTFQSTYYNSTITDKGA</sequence>
<evidence type="ECO:0000256" key="5">
    <source>
        <dbReference type="ARBA" id="ARBA00022737"/>
    </source>
</evidence>
<dbReference type="PANTHER" id="PTHR11481">
    <property type="entry name" value="IMMUNOGLOBULIN FC RECEPTOR"/>
    <property type="match status" value="1"/>
</dbReference>
<keyword evidence="7" id="KW-0472">Membrane</keyword>
<dbReference type="InterPro" id="IPR003598">
    <property type="entry name" value="Ig_sub2"/>
</dbReference>
<dbReference type="Gene3D" id="2.60.40.10">
    <property type="entry name" value="Immunoglobulins"/>
    <property type="match status" value="4"/>
</dbReference>
<keyword evidence="5" id="KW-0677">Repeat</keyword>
<dbReference type="SMART" id="SM00408">
    <property type="entry name" value="IGc2"/>
    <property type="match status" value="4"/>
</dbReference>
<name>A0A8C0X867_CASCN</name>
<dbReference type="PANTHER" id="PTHR11481:SF93">
    <property type="entry name" value="FC RECEPTOR-LIKE PROTEIN 3"/>
    <property type="match status" value="1"/>
</dbReference>
<dbReference type="Pfam" id="PF13927">
    <property type="entry name" value="Ig_3"/>
    <property type="match status" value="2"/>
</dbReference>
<organism evidence="13">
    <name type="scientific">Castor canadensis</name>
    <name type="common">American beaver</name>
    <dbReference type="NCBI Taxonomy" id="51338"/>
    <lineage>
        <taxon>Eukaryota</taxon>
        <taxon>Metazoa</taxon>
        <taxon>Chordata</taxon>
        <taxon>Craniata</taxon>
        <taxon>Vertebrata</taxon>
        <taxon>Euteleostomi</taxon>
        <taxon>Mammalia</taxon>
        <taxon>Eutheria</taxon>
        <taxon>Euarchontoglires</taxon>
        <taxon>Glires</taxon>
        <taxon>Rodentia</taxon>
        <taxon>Castorimorpha</taxon>
        <taxon>Castoridae</taxon>
        <taxon>Castor</taxon>
    </lineage>
</organism>
<evidence type="ECO:0000256" key="3">
    <source>
        <dbReference type="ARBA" id="ARBA00022692"/>
    </source>
</evidence>
<dbReference type="GO" id="GO:0007166">
    <property type="term" value="P:cell surface receptor signaling pathway"/>
    <property type="evidence" value="ECO:0007669"/>
    <property type="project" value="TreeGrafter"/>
</dbReference>
<evidence type="ECO:0000256" key="2">
    <source>
        <dbReference type="ARBA" id="ARBA00022475"/>
    </source>
</evidence>
<dbReference type="GO" id="GO:0009897">
    <property type="term" value="C:external side of plasma membrane"/>
    <property type="evidence" value="ECO:0007669"/>
    <property type="project" value="TreeGrafter"/>
</dbReference>
<evidence type="ECO:0000256" key="10">
    <source>
        <dbReference type="ARBA" id="ARBA00023180"/>
    </source>
</evidence>
<dbReference type="InterPro" id="IPR036179">
    <property type="entry name" value="Ig-like_dom_sf"/>
</dbReference>
<dbReference type="SUPFAM" id="SSF48726">
    <property type="entry name" value="Immunoglobulin"/>
    <property type="match status" value="4"/>
</dbReference>
<evidence type="ECO:0000313" key="13">
    <source>
        <dbReference type="Ensembl" id="ENSCCNP00000023723.1"/>
    </source>
</evidence>
<dbReference type="FunFam" id="2.60.40.10:FF:001308">
    <property type="entry name" value="Fc receptor like 4"/>
    <property type="match status" value="1"/>
</dbReference>
<protein>
    <recommendedName>
        <fullName evidence="12">Ig-like domain-containing protein</fullName>
    </recommendedName>
</protein>
<dbReference type="InterPro" id="IPR040878">
    <property type="entry name" value="IL-40-like_Ig"/>
</dbReference>
<evidence type="ECO:0000256" key="1">
    <source>
        <dbReference type="ARBA" id="ARBA00004251"/>
    </source>
</evidence>
<dbReference type="AlphaFoldDB" id="A0A8C0X867"/>
<reference evidence="13" key="1">
    <citation type="submission" date="2023-09" db="UniProtKB">
        <authorList>
            <consortium name="Ensembl"/>
        </authorList>
    </citation>
    <scope>IDENTIFICATION</scope>
</reference>
<dbReference type="GO" id="GO:0004888">
    <property type="term" value="F:transmembrane signaling receptor activity"/>
    <property type="evidence" value="ECO:0007669"/>
    <property type="project" value="TreeGrafter"/>
</dbReference>
<dbReference type="PROSITE" id="PS50835">
    <property type="entry name" value="IG_LIKE"/>
    <property type="match status" value="3"/>
</dbReference>
<dbReference type="Ensembl" id="ENSCCNT00000030284.1">
    <property type="protein sequence ID" value="ENSCCNP00000023723.1"/>
    <property type="gene ID" value="ENSCCNG00000023266.1"/>
</dbReference>
<dbReference type="InterPro" id="IPR013783">
    <property type="entry name" value="Ig-like_fold"/>
</dbReference>
<evidence type="ECO:0000256" key="4">
    <source>
        <dbReference type="ARBA" id="ARBA00022729"/>
    </source>
</evidence>
<keyword evidence="9" id="KW-0675">Receptor</keyword>